<dbReference type="Pfam" id="PF07714">
    <property type="entry name" value="PK_Tyr_Ser-Thr"/>
    <property type="match status" value="1"/>
</dbReference>
<reference evidence="4" key="1">
    <citation type="submission" date="2013-09" db="EMBL/GenBank/DDBJ databases">
        <title>Corchorus olitorius genome sequencing.</title>
        <authorList>
            <person name="Alam M."/>
            <person name="Haque M.S."/>
            <person name="Islam M.S."/>
            <person name="Emdad E.M."/>
            <person name="Islam M.M."/>
            <person name="Ahmed B."/>
            <person name="Halim A."/>
            <person name="Hossen Q.M.M."/>
            <person name="Hossain M.Z."/>
            <person name="Ahmed R."/>
            <person name="Khan M.M."/>
            <person name="Islam R."/>
            <person name="Rashid M.M."/>
            <person name="Khan S.A."/>
            <person name="Rahman M.S."/>
            <person name="Alam M."/>
            <person name="Yahiya A.S."/>
            <person name="Khan M.S."/>
            <person name="Azam M.S."/>
            <person name="Haque T."/>
            <person name="Lashkar M.Z.H."/>
            <person name="Akhand A.I."/>
            <person name="Morshed G."/>
            <person name="Roy S."/>
            <person name="Uddin K.S."/>
            <person name="Rabeya T."/>
            <person name="Hossain A.S."/>
            <person name="Chowdhury A."/>
            <person name="Snigdha A.R."/>
            <person name="Mortoza M.S."/>
            <person name="Matin S.A."/>
            <person name="Hoque S.M.E."/>
            <person name="Islam M.K."/>
            <person name="Roy D.K."/>
            <person name="Haider R."/>
            <person name="Moosa M.M."/>
            <person name="Elias S.M."/>
            <person name="Hasan A.M."/>
            <person name="Jahan S."/>
            <person name="Shafiuddin M."/>
            <person name="Mahmood N."/>
            <person name="Shommy N.S."/>
        </authorList>
    </citation>
    <scope>NUCLEOTIDE SEQUENCE [LARGE SCALE GENOMIC DNA]</scope>
    <source>
        <strain evidence="4">cv. O-4</strain>
    </source>
</reference>
<comment type="caution">
    <text evidence="3">The sequence shown here is derived from an EMBL/GenBank/DDBJ whole genome shotgun (WGS) entry which is preliminary data.</text>
</comment>
<proteinExistence type="inferred from homology"/>
<protein>
    <recommendedName>
        <fullName evidence="2">Serine-threonine/tyrosine-protein kinase catalytic domain-containing protein</fullName>
    </recommendedName>
</protein>
<dbReference type="STRING" id="93759.A0A1R3JQE4"/>
<dbReference type="Gene3D" id="3.30.200.20">
    <property type="entry name" value="Phosphorylase Kinase, domain 1"/>
    <property type="match status" value="1"/>
</dbReference>
<accession>A0A1R3JQE4</accession>
<dbReference type="InterPro" id="IPR001245">
    <property type="entry name" value="Ser-Thr/Tyr_kinase_cat_dom"/>
</dbReference>
<evidence type="ECO:0000313" key="4">
    <source>
        <dbReference type="Proteomes" id="UP000187203"/>
    </source>
</evidence>
<dbReference type="InterPro" id="IPR011009">
    <property type="entry name" value="Kinase-like_dom_sf"/>
</dbReference>
<evidence type="ECO:0000256" key="1">
    <source>
        <dbReference type="ARBA" id="ARBA00008684"/>
    </source>
</evidence>
<dbReference type="GO" id="GO:0004672">
    <property type="term" value="F:protein kinase activity"/>
    <property type="evidence" value="ECO:0007669"/>
    <property type="project" value="InterPro"/>
</dbReference>
<dbReference type="EMBL" id="AWUE01015512">
    <property type="protein sequence ID" value="OMO97024.1"/>
    <property type="molecule type" value="Genomic_DNA"/>
</dbReference>
<dbReference type="SUPFAM" id="SSF56112">
    <property type="entry name" value="Protein kinase-like (PK-like)"/>
    <property type="match status" value="1"/>
</dbReference>
<dbReference type="PANTHER" id="PTHR45863:SF8">
    <property type="entry name" value="PROTEIN KINASE DOMAIN-CONTAINING PROTEIN"/>
    <property type="match status" value="1"/>
</dbReference>
<dbReference type="AlphaFoldDB" id="A0A1R3JQE4"/>
<sequence length="134" mass="15253">MIFLGLGYCYYRLSDGDGNGDFSVPAFKEFGLAELRAATNGFSTILEQSWPDPHQFVNEAAGVGKLYHKRLVNLNGCCTEGDERLLVAEYMPNDTLSKHLFHSLDHCNIENRKIYHDLNAYRVLFDEAESFLRV</sequence>
<dbReference type="Proteomes" id="UP000187203">
    <property type="component" value="Unassembled WGS sequence"/>
</dbReference>
<comment type="similarity">
    <text evidence="1">Belongs to the protein kinase superfamily. Ser/Thr protein kinase family.</text>
</comment>
<dbReference type="GO" id="GO:0005524">
    <property type="term" value="F:ATP binding"/>
    <property type="evidence" value="ECO:0007669"/>
    <property type="project" value="UniProtKB-KW"/>
</dbReference>
<dbReference type="GO" id="GO:0012505">
    <property type="term" value="C:endomembrane system"/>
    <property type="evidence" value="ECO:0007669"/>
    <property type="project" value="UniProtKB-SubCell"/>
</dbReference>
<organism evidence="3 4">
    <name type="scientific">Corchorus olitorius</name>
    <dbReference type="NCBI Taxonomy" id="93759"/>
    <lineage>
        <taxon>Eukaryota</taxon>
        <taxon>Viridiplantae</taxon>
        <taxon>Streptophyta</taxon>
        <taxon>Embryophyta</taxon>
        <taxon>Tracheophyta</taxon>
        <taxon>Spermatophyta</taxon>
        <taxon>Magnoliopsida</taxon>
        <taxon>eudicotyledons</taxon>
        <taxon>Gunneridae</taxon>
        <taxon>Pentapetalae</taxon>
        <taxon>rosids</taxon>
        <taxon>malvids</taxon>
        <taxon>Malvales</taxon>
        <taxon>Malvaceae</taxon>
        <taxon>Grewioideae</taxon>
        <taxon>Apeibeae</taxon>
        <taxon>Corchorus</taxon>
    </lineage>
</organism>
<feature type="domain" description="Serine-threonine/tyrosine-protein kinase catalytic" evidence="2">
    <location>
        <begin position="53"/>
        <end position="109"/>
    </location>
</feature>
<gene>
    <name evidence="3" type="ORF">COLO4_14913</name>
</gene>
<dbReference type="GO" id="GO:0009742">
    <property type="term" value="P:brassinosteroid mediated signaling pathway"/>
    <property type="evidence" value="ECO:0007669"/>
    <property type="project" value="InterPro"/>
</dbReference>
<evidence type="ECO:0000313" key="3">
    <source>
        <dbReference type="EMBL" id="OMO97024.1"/>
    </source>
</evidence>
<evidence type="ECO:0000259" key="2">
    <source>
        <dbReference type="Pfam" id="PF07714"/>
    </source>
</evidence>
<keyword evidence="4" id="KW-1185">Reference proteome</keyword>
<dbReference type="InterPro" id="IPR045845">
    <property type="entry name" value="BSK"/>
</dbReference>
<name>A0A1R3JQE4_9ROSI</name>
<dbReference type="OrthoDB" id="1658634at2759"/>
<dbReference type="PANTHER" id="PTHR45863">
    <property type="entry name" value="SERINE/THREONINE-PROTEIN KINASE BSK5"/>
    <property type="match status" value="1"/>
</dbReference>